<dbReference type="GO" id="GO:0003720">
    <property type="term" value="F:telomerase activity"/>
    <property type="evidence" value="ECO:0007669"/>
    <property type="project" value="InterPro"/>
</dbReference>
<feature type="compositionally biased region" description="Basic and acidic residues" evidence="14">
    <location>
        <begin position="226"/>
        <end position="241"/>
    </location>
</feature>
<evidence type="ECO:0000256" key="1">
    <source>
        <dbReference type="ARBA" id="ARBA00008001"/>
    </source>
</evidence>
<dbReference type="GO" id="GO:0007004">
    <property type="term" value="P:telomere maintenance via telomerase"/>
    <property type="evidence" value="ECO:0007669"/>
    <property type="project" value="TreeGrafter"/>
</dbReference>
<evidence type="ECO:0000313" key="17">
    <source>
        <dbReference type="Proteomes" id="UP001229421"/>
    </source>
</evidence>
<evidence type="ECO:0000256" key="12">
    <source>
        <dbReference type="ARBA" id="ARBA00048173"/>
    </source>
</evidence>
<keyword evidence="7 13" id="KW-0479">Metal-binding</keyword>
<dbReference type="Pfam" id="PF12009">
    <property type="entry name" value="Telomerase_RBD"/>
    <property type="match status" value="1"/>
</dbReference>
<dbReference type="Pfam" id="PF11474">
    <property type="entry name" value="TEN_TERT"/>
    <property type="match status" value="1"/>
</dbReference>
<evidence type="ECO:0000256" key="11">
    <source>
        <dbReference type="ARBA" id="ARBA00023242"/>
    </source>
</evidence>
<keyword evidence="5 13" id="KW-0808">Transferase</keyword>
<sequence length="973" mass="113114">MEIAGNNKFTPMRKRCRVPEVLWRLFKHRPQTLAQTLLTLISPPTLQCRSDDDRISFLLTRDDPSDYRYLLNHCFVVVSDTAPPLPPPFDHRSRFSQTEIVRRTIEMMLYENRSTQNVICAGYNKHKRSGVVLEALTSSSWSLLLERIGDDLMVYLLKHTSIFVPLNKRKHQQVAGIAIDDLCWKHLKLISESKKQQPSSGVPESYHKAVSVAMDIDIPESFVSSHRDSTKDANLSRHTQENEVLPVSQSRKRLRSHACRRKRKRRNLSFLYMCETKSSLLERTMKSLCSCCSVWQTLQKVPPENQIKKRPMLYKSARTTSVLPEKHKINSLRPNVSGANALFKDIFGSSDLCLAVQSTQCSHSKDTCTNRTTKCLYHSLHKLLRILIRKAICCPRARILNKHILGQNSTEGVVSFIWAVCMNIIPRELLGNCRILRKNISKLIRLRIYEKISLHQCMYRLKLSSFKFLSDNNSPCNPSTKRKLLERWIYWMVASFVVPLLQANFYVTESEHAKLQVLFYEKSIWEKLTKTSIAHLKDECYSLVDVASVKEIINSRRFGFSKVRFRPKANGIRPLANLKSSSRMKFSVAVKEFKSVNVVLQDLHATLKDVKIKNPEKLGSSVFSYNEVHKNLRKFLSRVKNGCNTLPHVYMVVADVQKAYDSINQDKLLKVMKDVIVNDQLLHETHQAIASNQHFHVCQYNNLSRQFRSLVQNDSSHHIIVDQGRSRIALKDDLHFNLEQHVKYNLLLTHKLFYKQNVGISQGSILSSLLCSFYLGHMENTKLVPFLEKVTNKSDKSDFMLLRFVDDFLFISTSKDVAHGFISRLERGFGEYNCYMNQEKFGLSFNSEKIRLQSNRSCFGNKFLRWSGLFINCETLEVQADYTRYMYRLMKRRLYYLHADPVTRPILKVKRREVEWLGLTAYIQVLKRKQSRYSDLLRLLDLKLNLKFGDIESHDLKFAVDKSNSLILWKIKY</sequence>
<dbReference type="PANTHER" id="PTHR12066:SF0">
    <property type="entry name" value="TELOMERASE REVERSE TRANSCRIPTASE"/>
    <property type="match status" value="1"/>
</dbReference>
<feature type="domain" description="Reverse transcriptase" evidence="15">
    <location>
        <begin position="547"/>
        <end position="871"/>
    </location>
</feature>
<keyword evidence="11 13" id="KW-0539">Nucleus</keyword>
<keyword evidence="9 13" id="KW-0779">Telomere</keyword>
<evidence type="ECO:0000256" key="7">
    <source>
        <dbReference type="ARBA" id="ARBA00022723"/>
    </source>
</evidence>
<dbReference type="Proteomes" id="UP001229421">
    <property type="component" value="Unassembled WGS sequence"/>
</dbReference>
<proteinExistence type="inferred from homology"/>
<evidence type="ECO:0000256" key="13">
    <source>
        <dbReference type="RuleBase" id="RU365061"/>
    </source>
</evidence>
<evidence type="ECO:0000256" key="4">
    <source>
        <dbReference type="ARBA" id="ARBA00022454"/>
    </source>
</evidence>
<evidence type="ECO:0000256" key="2">
    <source>
        <dbReference type="ARBA" id="ARBA00012493"/>
    </source>
</evidence>
<dbReference type="PROSITE" id="PS50878">
    <property type="entry name" value="RT_POL"/>
    <property type="match status" value="1"/>
</dbReference>
<keyword evidence="8 13" id="KW-0460">Magnesium</keyword>
<evidence type="ECO:0000256" key="14">
    <source>
        <dbReference type="SAM" id="MobiDB-lite"/>
    </source>
</evidence>
<dbReference type="GO" id="GO:0046872">
    <property type="term" value="F:metal ion binding"/>
    <property type="evidence" value="ECO:0007669"/>
    <property type="project" value="UniProtKB-KW"/>
</dbReference>
<dbReference type="InterPro" id="IPR021891">
    <property type="entry name" value="Telomerase_RBD"/>
</dbReference>
<dbReference type="EC" id="2.7.7.49" evidence="2 13"/>
<gene>
    <name evidence="16" type="ORF">QVD17_05253</name>
</gene>
<evidence type="ECO:0000256" key="6">
    <source>
        <dbReference type="ARBA" id="ARBA00022695"/>
    </source>
</evidence>
<dbReference type="AlphaFoldDB" id="A0AAD8LL47"/>
<keyword evidence="10 13" id="KW-0695">RNA-directed DNA polymerase</keyword>
<evidence type="ECO:0000256" key="8">
    <source>
        <dbReference type="ARBA" id="ARBA00022842"/>
    </source>
</evidence>
<dbReference type="InterPro" id="IPR000477">
    <property type="entry name" value="RT_dom"/>
</dbReference>
<dbReference type="EMBL" id="JAUHHV010000001">
    <property type="protein sequence ID" value="KAK1439435.1"/>
    <property type="molecule type" value="Genomic_DNA"/>
</dbReference>
<feature type="region of interest" description="Disordered" evidence="14">
    <location>
        <begin position="226"/>
        <end position="258"/>
    </location>
</feature>
<dbReference type="PANTHER" id="PTHR12066">
    <property type="entry name" value="TELOMERASE REVERSE TRANSCRIPTASE"/>
    <property type="match status" value="1"/>
</dbReference>
<dbReference type="SMART" id="SM00975">
    <property type="entry name" value="Telomerase_RBD"/>
    <property type="match status" value="1"/>
</dbReference>
<reference evidence="16" key="1">
    <citation type="journal article" date="2023" name="bioRxiv">
        <title>Improved chromosome-level genome assembly for marigold (Tagetes erecta).</title>
        <authorList>
            <person name="Jiang F."/>
            <person name="Yuan L."/>
            <person name="Wang S."/>
            <person name="Wang H."/>
            <person name="Xu D."/>
            <person name="Wang A."/>
            <person name="Fan W."/>
        </authorList>
    </citation>
    <scope>NUCLEOTIDE SEQUENCE</scope>
    <source>
        <strain evidence="16">WSJ</strain>
        <tissue evidence="16">Leaf</tissue>
    </source>
</reference>
<comment type="similarity">
    <text evidence="1 13">Belongs to the reverse transcriptase family. Telomerase subfamily.</text>
</comment>
<comment type="caution">
    <text evidence="16">The sequence shown here is derived from an EMBL/GenBank/DDBJ whole genome shotgun (WGS) entry which is preliminary data.</text>
</comment>
<protein>
    <recommendedName>
        <fullName evidence="3 13">Telomerase reverse transcriptase</fullName>
        <ecNumber evidence="2 13">2.7.7.49</ecNumber>
    </recommendedName>
    <alternativeName>
        <fullName evidence="13">Telomerase catalytic subunit</fullName>
    </alternativeName>
</protein>
<dbReference type="GO" id="GO:0000333">
    <property type="term" value="C:telomerase catalytic core complex"/>
    <property type="evidence" value="ECO:0007669"/>
    <property type="project" value="TreeGrafter"/>
</dbReference>
<evidence type="ECO:0000256" key="10">
    <source>
        <dbReference type="ARBA" id="ARBA00022918"/>
    </source>
</evidence>
<dbReference type="PRINTS" id="PR01365">
    <property type="entry name" value="TELOMERASERT"/>
</dbReference>
<dbReference type="CDD" id="cd01648">
    <property type="entry name" value="TERT"/>
    <property type="match status" value="1"/>
</dbReference>
<evidence type="ECO:0000313" key="16">
    <source>
        <dbReference type="EMBL" id="KAK1439435.1"/>
    </source>
</evidence>
<dbReference type="GO" id="GO:0070034">
    <property type="term" value="F:telomerase RNA binding"/>
    <property type="evidence" value="ECO:0007669"/>
    <property type="project" value="TreeGrafter"/>
</dbReference>
<evidence type="ECO:0000256" key="3">
    <source>
        <dbReference type="ARBA" id="ARBA00016182"/>
    </source>
</evidence>
<dbReference type="GO" id="GO:0000781">
    <property type="term" value="C:chromosome, telomeric region"/>
    <property type="evidence" value="ECO:0007669"/>
    <property type="project" value="UniProtKB-SubCell"/>
</dbReference>
<name>A0AAD8LL47_TARER</name>
<organism evidence="16 17">
    <name type="scientific">Tagetes erecta</name>
    <name type="common">African marigold</name>
    <dbReference type="NCBI Taxonomy" id="13708"/>
    <lineage>
        <taxon>Eukaryota</taxon>
        <taxon>Viridiplantae</taxon>
        <taxon>Streptophyta</taxon>
        <taxon>Embryophyta</taxon>
        <taxon>Tracheophyta</taxon>
        <taxon>Spermatophyta</taxon>
        <taxon>Magnoliopsida</taxon>
        <taxon>eudicotyledons</taxon>
        <taxon>Gunneridae</taxon>
        <taxon>Pentapetalae</taxon>
        <taxon>asterids</taxon>
        <taxon>campanulids</taxon>
        <taxon>Asterales</taxon>
        <taxon>Asteraceae</taxon>
        <taxon>Asteroideae</taxon>
        <taxon>Heliantheae alliance</taxon>
        <taxon>Tageteae</taxon>
        <taxon>Tagetes</taxon>
    </lineage>
</organism>
<accession>A0AAD8LL47</accession>
<keyword evidence="4 13" id="KW-0158">Chromosome</keyword>
<comment type="subcellular location">
    <subcellularLocation>
        <location evidence="13">Nucleus</location>
    </subcellularLocation>
    <subcellularLocation>
        <location evidence="13">Chromosome</location>
        <location evidence="13">Telomere</location>
    </subcellularLocation>
</comment>
<dbReference type="InterPro" id="IPR043502">
    <property type="entry name" value="DNA/RNA_pol_sf"/>
</dbReference>
<dbReference type="InterPro" id="IPR049915">
    <property type="entry name" value="TERT_TEN"/>
</dbReference>
<dbReference type="Gene3D" id="3.30.70.2630">
    <property type="match status" value="1"/>
</dbReference>
<dbReference type="GO" id="GO:0042162">
    <property type="term" value="F:telomeric DNA binding"/>
    <property type="evidence" value="ECO:0007669"/>
    <property type="project" value="TreeGrafter"/>
</dbReference>
<keyword evidence="17" id="KW-1185">Reference proteome</keyword>
<dbReference type="SUPFAM" id="SSF56672">
    <property type="entry name" value="DNA/RNA polymerases"/>
    <property type="match status" value="1"/>
</dbReference>
<dbReference type="InterPro" id="IPR003545">
    <property type="entry name" value="Telomerase_RT"/>
</dbReference>
<evidence type="ECO:0000256" key="5">
    <source>
        <dbReference type="ARBA" id="ARBA00022679"/>
    </source>
</evidence>
<keyword evidence="6 13" id="KW-0548">Nucleotidyltransferase</keyword>
<comment type="function">
    <text evidence="13">Telomerase is a ribonucleoprotein enzyme essential for the replication of chromosome termini in most eukaryotes. It elongates telomeres. It is a reverse transcriptase that adds simple sequence repeats to chromosome ends by copying a template sequence within the RNA component of the enzyme.</text>
</comment>
<comment type="catalytic activity">
    <reaction evidence="12 13">
        <text>DNA(n) + a 2'-deoxyribonucleoside 5'-triphosphate = DNA(n+1) + diphosphate</text>
        <dbReference type="Rhea" id="RHEA:22508"/>
        <dbReference type="Rhea" id="RHEA-COMP:17339"/>
        <dbReference type="Rhea" id="RHEA-COMP:17340"/>
        <dbReference type="ChEBI" id="CHEBI:33019"/>
        <dbReference type="ChEBI" id="CHEBI:61560"/>
        <dbReference type="ChEBI" id="CHEBI:173112"/>
        <dbReference type="EC" id="2.7.7.49"/>
    </reaction>
</comment>
<evidence type="ECO:0000259" key="15">
    <source>
        <dbReference type="PROSITE" id="PS50878"/>
    </source>
</evidence>
<dbReference type="Gene3D" id="1.10.132.70">
    <property type="match status" value="1"/>
</dbReference>
<evidence type="ECO:0000256" key="9">
    <source>
        <dbReference type="ARBA" id="ARBA00022895"/>
    </source>
</evidence>